<dbReference type="AlphaFoldDB" id="A0A6G1IUC1"/>
<dbReference type="SMART" id="SM00248">
    <property type="entry name" value="ANK"/>
    <property type="match status" value="3"/>
</dbReference>
<evidence type="ECO:0008006" key="5">
    <source>
        <dbReference type="Google" id="ProtNLM"/>
    </source>
</evidence>
<protein>
    <recommendedName>
        <fullName evidence="5">Ankyrin</fullName>
    </recommendedName>
</protein>
<dbReference type="Gene3D" id="1.25.40.20">
    <property type="entry name" value="Ankyrin repeat-containing domain"/>
    <property type="match status" value="2"/>
</dbReference>
<proteinExistence type="predicted"/>
<gene>
    <name evidence="3" type="ORF">K458DRAFT_406531</name>
</gene>
<organism evidence="3 4">
    <name type="scientific">Lentithecium fluviatile CBS 122367</name>
    <dbReference type="NCBI Taxonomy" id="1168545"/>
    <lineage>
        <taxon>Eukaryota</taxon>
        <taxon>Fungi</taxon>
        <taxon>Dikarya</taxon>
        <taxon>Ascomycota</taxon>
        <taxon>Pezizomycotina</taxon>
        <taxon>Dothideomycetes</taxon>
        <taxon>Pleosporomycetidae</taxon>
        <taxon>Pleosporales</taxon>
        <taxon>Massarineae</taxon>
        <taxon>Lentitheciaceae</taxon>
        <taxon>Lentithecium</taxon>
    </lineage>
</organism>
<evidence type="ECO:0000256" key="1">
    <source>
        <dbReference type="ARBA" id="ARBA00022737"/>
    </source>
</evidence>
<reference evidence="3" key="1">
    <citation type="journal article" date="2020" name="Stud. Mycol.">
        <title>101 Dothideomycetes genomes: a test case for predicting lifestyles and emergence of pathogens.</title>
        <authorList>
            <person name="Haridas S."/>
            <person name="Albert R."/>
            <person name="Binder M."/>
            <person name="Bloem J."/>
            <person name="Labutti K."/>
            <person name="Salamov A."/>
            <person name="Andreopoulos B."/>
            <person name="Baker S."/>
            <person name="Barry K."/>
            <person name="Bills G."/>
            <person name="Bluhm B."/>
            <person name="Cannon C."/>
            <person name="Castanera R."/>
            <person name="Culley D."/>
            <person name="Daum C."/>
            <person name="Ezra D."/>
            <person name="Gonzalez J."/>
            <person name="Henrissat B."/>
            <person name="Kuo A."/>
            <person name="Liang C."/>
            <person name="Lipzen A."/>
            <person name="Lutzoni F."/>
            <person name="Magnuson J."/>
            <person name="Mondo S."/>
            <person name="Nolan M."/>
            <person name="Ohm R."/>
            <person name="Pangilinan J."/>
            <person name="Park H.-J."/>
            <person name="Ramirez L."/>
            <person name="Alfaro M."/>
            <person name="Sun H."/>
            <person name="Tritt A."/>
            <person name="Yoshinaga Y."/>
            <person name="Zwiers L.-H."/>
            <person name="Turgeon B."/>
            <person name="Goodwin S."/>
            <person name="Spatafora J."/>
            <person name="Crous P."/>
            <person name="Grigoriev I."/>
        </authorList>
    </citation>
    <scope>NUCLEOTIDE SEQUENCE</scope>
    <source>
        <strain evidence="3">CBS 122367</strain>
    </source>
</reference>
<dbReference type="EMBL" id="MU005591">
    <property type="protein sequence ID" value="KAF2681553.1"/>
    <property type="molecule type" value="Genomic_DNA"/>
</dbReference>
<keyword evidence="4" id="KW-1185">Reference proteome</keyword>
<dbReference type="OrthoDB" id="20872at2759"/>
<dbReference type="InterPro" id="IPR002110">
    <property type="entry name" value="Ankyrin_rpt"/>
</dbReference>
<keyword evidence="2" id="KW-0040">ANK repeat</keyword>
<evidence type="ECO:0000256" key="2">
    <source>
        <dbReference type="ARBA" id="ARBA00023043"/>
    </source>
</evidence>
<dbReference type="SUPFAM" id="SSF48403">
    <property type="entry name" value="Ankyrin repeat"/>
    <property type="match status" value="1"/>
</dbReference>
<name>A0A6G1IUC1_9PLEO</name>
<keyword evidence="1" id="KW-0677">Repeat</keyword>
<dbReference type="InterPro" id="IPR036770">
    <property type="entry name" value="Ankyrin_rpt-contain_sf"/>
</dbReference>
<dbReference type="Proteomes" id="UP000799291">
    <property type="component" value="Unassembled WGS sequence"/>
</dbReference>
<sequence>MLIEHGADIRALSCNEWQAPLLSAVAAGHYRVVEELVRRGTPSALYVEALQLAATNKREVIVRFLLDQGRNLPEFEVLQAAELAGNQIIIECLLEQLKHSNSTNRLREYRRESLRLMMLTAARKGDTQFVQNAVEKFCSVITDSFRGATDDALREATRFNDVKAGADANSTAPDPFSRYSHLTPLQSIIYYENLGAVKAFDIILEFDARFDGSSGEWELDAHGSPYNNVLKEAAWAGKLDLVRLLLDRGFDFDSHFNGTNTPLFGATMTGHARRRSPARCGCERERTCELRPCSWGSREATRPQHFTLQVHCL</sequence>
<dbReference type="PANTHER" id="PTHR24198:SF194">
    <property type="entry name" value="INVERSIN-A"/>
    <property type="match status" value="1"/>
</dbReference>
<accession>A0A6G1IUC1</accession>
<evidence type="ECO:0000313" key="3">
    <source>
        <dbReference type="EMBL" id="KAF2681553.1"/>
    </source>
</evidence>
<evidence type="ECO:0000313" key="4">
    <source>
        <dbReference type="Proteomes" id="UP000799291"/>
    </source>
</evidence>
<dbReference type="PANTHER" id="PTHR24198">
    <property type="entry name" value="ANKYRIN REPEAT AND PROTEIN KINASE DOMAIN-CONTAINING PROTEIN"/>
    <property type="match status" value="1"/>
</dbReference>